<proteinExistence type="predicted"/>
<feature type="non-terminal residue" evidence="1">
    <location>
        <position position="29"/>
    </location>
</feature>
<protein>
    <submittedName>
        <fullName evidence="1">Uncharacterized protein</fullName>
    </submittedName>
</protein>
<name>A0A5J4UDH5_9EUKA</name>
<organism evidence="1 2">
    <name type="scientific">Streblomastix strix</name>
    <dbReference type="NCBI Taxonomy" id="222440"/>
    <lineage>
        <taxon>Eukaryota</taxon>
        <taxon>Metamonada</taxon>
        <taxon>Preaxostyla</taxon>
        <taxon>Oxymonadida</taxon>
        <taxon>Streblomastigidae</taxon>
        <taxon>Streblomastix</taxon>
    </lineage>
</organism>
<evidence type="ECO:0000313" key="1">
    <source>
        <dbReference type="EMBL" id="KAA6368608.1"/>
    </source>
</evidence>
<comment type="caution">
    <text evidence="1">The sequence shown here is derived from an EMBL/GenBank/DDBJ whole genome shotgun (WGS) entry which is preliminary data.</text>
</comment>
<dbReference type="Proteomes" id="UP000324800">
    <property type="component" value="Unassembled WGS sequence"/>
</dbReference>
<evidence type="ECO:0000313" key="2">
    <source>
        <dbReference type="Proteomes" id="UP000324800"/>
    </source>
</evidence>
<dbReference type="EMBL" id="SNRW01017184">
    <property type="protein sequence ID" value="KAA6368608.1"/>
    <property type="molecule type" value="Genomic_DNA"/>
</dbReference>
<gene>
    <name evidence="1" type="ORF">EZS28_035863</name>
</gene>
<accession>A0A5J4UDH5</accession>
<reference evidence="1 2" key="1">
    <citation type="submission" date="2019-03" db="EMBL/GenBank/DDBJ databases">
        <title>Single cell metagenomics reveals metabolic interactions within the superorganism composed of flagellate Streblomastix strix and complex community of Bacteroidetes bacteria on its surface.</title>
        <authorList>
            <person name="Treitli S.C."/>
            <person name="Kolisko M."/>
            <person name="Husnik F."/>
            <person name="Keeling P."/>
            <person name="Hampl V."/>
        </authorList>
    </citation>
    <scope>NUCLEOTIDE SEQUENCE [LARGE SCALE GENOMIC DNA]</scope>
    <source>
        <strain evidence="1">ST1C</strain>
    </source>
</reference>
<sequence>MSKEMDEAIFSPELLSHCFARLSMKIFIL</sequence>
<dbReference type="AlphaFoldDB" id="A0A5J4UDH5"/>